<sequence length="82" mass="9407">MNARTRQYLFAFIFFAVGIYQLTRHDALEASLYISAATAFVFNSLAMEPRLLAYKKGLVITTWVLIIGTGLLLLWLVQFKYL</sequence>
<reference evidence="2 3" key="1">
    <citation type="submission" date="2016-11" db="EMBL/GenBank/DDBJ databases">
        <authorList>
            <person name="Jaros S."/>
            <person name="Januszkiewicz K."/>
            <person name="Wedrychowicz H."/>
        </authorList>
    </citation>
    <scope>NUCLEOTIDE SEQUENCE [LARGE SCALE GENOMIC DNA]</scope>
    <source>
        <strain evidence="2 3">DSM 24574</strain>
    </source>
</reference>
<dbReference type="OrthoDB" id="982515at2"/>
<keyword evidence="3" id="KW-1185">Reference proteome</keyword>
<proteinExistence type="predicted"/>
<accession>A0A1M5XDT2</accession>
<gene>
    <name evidence="2" type="ORF">SAMN04488109_6441</name>
</gene>
<dbReference type="RefSeq" id="WP_073142809.1">
    <property type="nucleotide sequence ID" value="NZ_FQWQ01000006.1"/>
</dbReference>
<evidence type="ECO:0000256" key="1">
    <source>
        <dbReference type="SAM" id="Phobius"/>
    </source>
</evidence>
<feature type="transmembrane region" description="Helical" evidence="1">
    <location>
        <begin position="58"/>
        <end position="77"/>
    </location>
</feature>
<keyword evidence="1" id="KW-0812">Transmembrane</keyword>
<evidence type="ECO:0000313" key="3">
    <source>
        <dbReference type="Proteomes" id="UP000184212"/>
    </source>
</evidence>
<dbReference type="AlphaFoldDB" id="A0A1M5XDT2"/>
<dbReference type="EMBL" id="FQWQ01000006">
    <property type="protein sequence ID" value="SHH98035.1"/>
    <property type="molecule type" value="Genomic_DNA"/>
</dbReference>
<dbReference type="Proteomes" id="UP000184212">
    <property type="component" value="Unassembled WGS sequence"/>
</dbReference>
<evidence type="ECO:0000313" key="2">
    <source>
        <dbReference type="EMBL" id="SHH98035.1"/>
    </source>
</evidence>
<dbReference type="STRING" id="947013.SAMN04488109_6441"/>
<organism evidence="2 3">
    <name type="scientific">Chryseolinea serpens</name>
    <dbReference type="NCBI Taxonomy" id="947013"/>
    <lineage>
        <taxon>Bacteria</taxon>
        <taxon>Pseudomonadati</taxon>
        <taxon>Bacteroidota</taxon>
        <taxon>Cytophagia</taxon>
        <taxon>Cytophagales</taxon>
        <taxon>Fulvivirgaceae</taxon>
        <taxon>Chryseolinea</taxon>
    </lineage>
</organism>
<protein>
    <submittedName>
        <fullName evidence="2">Uncharacterized protein</fullName>
    </submittedName>
</protein>
<keyword evidence="1" id="KW-1133">Transmembrane helix</keyword>
<name>A0A1M5XDT2_9BACT</name>
<feature type="transmembrane region" description="Helical" evidence="1">
    <location>
        <begin position="30"/>
        <end position="46"/>
    </location>
</feature>
<keyword evidence="1" id="KW-0472">Membrane</keyword>
<feature type="transmembrane region" description="Helical" evidence="1">
    <location>
        <begin position="7"/>
        <end position="24"/>
    </location>
</feature>